<evidence type="ECO:0000313" key="2">
    <source>
        <dbReference type="Proteomes" id="UP000805193"/>
    </source>
</evidence>
<dbReference type="EMBL" id="JABSTQ010010516">
    <property type="protein sequence ID" value="KAG0420366.1"/>
    <property type="molecule type" value="Genomic_DNA"/>
</dbReference>
<accession>A0AC60PJA0</accession>
<proteinExistence type="predicted"/>
<reference evidence="1 2" key="1">
    <citation type="journal article" date="2020" name="Cell">
        <title>Large-Scale Comparative Analyses of Tick Genomes Elucidate Their Genetic Diversity and Vector Capacities.</title>
        <authorList>
            <consortium name="Tick Genome and Microbiome Consortium (TIGMIC)"/>
            <person name="Jia N."/>
            <person name="Wang J."/>
            <person name="Shi W."/>
            <person name="Du L."/>
            <person name="Sun Y."/>
            <person name="Zhan W."/>
            <person name="Jiang J.F."/>
            <person name="Wang Q."/>
            <person name="Zhang B."/>
            <person name="Ji P."/>
            <person name="Bell-Sakyi L."/>
            <person name="Cui X.M."/>
            <person name="Yuan T.T."/>
            <person name="Jiang B.G."/>
            <person name="Yang W.F."/>
            <person name="Lam T.T."/>
            <person name="Chang Q.C."/>
            <person name="Ding S.J."/>
            <person name="Wang X.J."/>
            <person name="Zhu J.G."/>
            <person name="Ruan X.D."/>
            <person name="Zhao L."/>
            <person name="Wei J.T."/>
            <person name="Ye R.Z."/>
            <person name="Que T.C."/>
            <person name="Du C.H."/>
            <person name="Zhou Y.H."/>
            <person name="Cheng J.X."/>
            <person name="Dai P.F."/>
            <person name="Guo W.B."/>
            <person name="Han X.H."/>
            <person name="Huang E.J."/>
            <person name="Li L.F."/>
            <person name="Wei W."/>
            <person name="Gao Y.C."/>
            <person name="Liu J.Z."/>
            <person name="Shao H.Z."/>
            <person name="Wang X."/>
            <person name="Wang C.C."/>
            <person name="Yang T.C."/>
            <person name="Huo Q.B."/>
            <person name="Li W."/>
            <person name="Chen H.Y."/>
            <person name="Chen S.E."/>
            <person name="Zhou L.G."/>
            <person name="Ni X.B."/>
            <person name="Tian J.H."/>
            <person name="Sheng Y."/>
            <person name="Liu T."/>
            <person name="Pan Y.S."/>
            <person name="Xia L.Y."/>
            <person name="Li J."/>
            <person name="Zhao F."/>
            <person name="Cao W.C."/>
        </authorList>
    </citation>
    <scope>NUCLEOTIDE SEQUENCE [LARGE SCALE GENOMIC DNA]</scope>
    <source>
        <strain evidence="1">Iper-2018</strain>
    </source>
</reference>
<protein>
    <submittedName>
        <fullName evidence="1">Uncharacterized protein</fullName>
    </submittedName>
</protein>
<sequence length="499" mass="55156">MPDGDGSRARPGWPNPDDNFLLSPSGAFSLLTDGSRERAPPEPCASPFHVTADVTRKLLEKIGVIPAAAHARGASDNATWCQEWSGRFSNSLLIVGGWLRRMAESEGCKSGYGMFAVQPPPNFDFDRTILITVSGNAGARGSGYYQSSLTARRASSSACASRLLGEYALIARIASLERSRVVCYGVPEADRRLIIELSQKGHSQRLIGALVNRSFKLSVKKAGSTTHLEGLPQERRPRIRTVTLSPLSSRTPFFRPGKSERSWNWTFRTAMAAQKPLLSPSNKEARLRLAMGHASWTADDWGRVVVSDESTFSTRQDERVRVWRPRGARNDPAYVQRVASSGRTSVNVWGAISKHGLGPLHRIVGRLTSTSYCDVVDTVLIPFVRSGLFPDGNFLFQQDLVPIHTARTVKDHLRQCGIEELPWVPKGADLNIIENVWGRMKAAMVRTPIYSATEDQLWDAVQAEWERLKGDASFVSSLYDSLPSRMAAVVELNGDMTRY</sequence>
<dbReference type="Proteomes" id="UP000805193">
    <property type="component" value="Unassembled WGS sequence"/>
</dbReference>
<comment type="caution">
    <text evidence="1">The sequence shown here is derived from an EMBL/GenBank/DDBJ whole genome shotgun (WGS) entry which is preliminary data.</text>
</comment>
<evidence type="ECO:0000313" key="1">
    <source>
        <dbReference type="EMBL" id="KAG0420366.1"/>
    </source>
</evidence>
<keyword evidence="2" id="KW-1185">Reference proteome</keyword>
<gene>
    <name evidence="1" type="ORF">HPB47_003538</name>
</gene>
<name>A0AC60PJA0_IXOPE</name>
<organism evidence="1 2">
    <name type="scientific">Ixodes persulcatus</name>
    <name type="common">Taiga tick</name>
    <dbReference type="NCBI Taxonomy" id="34615"/>
    <lineage>
        <taxon>Eukaryota</taxon>
        <taxon>Metazoa</taxon>
        <taxon>Ecdysozoa</taxon>
        <taxon>Arthropoda</taxon>
        <taxon>Chelicerata</taxon>
        <taxon>Arachnida</taxon>
        <taxon>Acari</taxon>
        <taxon>Parasitiformes</taxon>
        <taxon>Ixodida</taxon>
        <taxon>Ixodoidea</taxon>
        <taxon>Ixodidae</taxon>
        <taxon>Ixodinae</taxon>
        <taxon>Ixodes</taxon>
    </lineage>
</organism>